<gene>
    <name evidence="1" type="ORF">UFOVP117_75</name>
</gene>
<proteinExistence type="predicted"/>
<protein>
    <submittedName>
        <fullName evidence="1">Uncharacterized protein</fullName>
    </submittedName>
</protein>
<evidence type="ECO:0000313" key="1">
    <source>
        <dbReference type="EMBL" id="CAB4129710.1"/>
    </source>
</evidence>
<sequence>MIKLTFNTKDKTVMVDFDQIRSVDYCNVSTVQIREGYYEVMTKTDEKSKPVLRVPISNTIMFIEE</sequence>
<reference evidence="1" key="1">
    <citation type="submission" date="2020-04" db="EMBL/GenBank/DDBJ databases">
        <authorList>
            <person name="Chiriac C."/>
            <person name="Salcher M."/>
            <person name="Ghai R."/>
            <person name="Kavagutti S V."/>
        </authorList>
    </citation>
    <scope>NUCLEOTIDE SEQUENCE</scope>
</reference>
<name>A0A6J5L9Z9_9CAUD</name>
<dbReference type="EMBL" id="LR796235">
    <property type="protein sequence ID" value="CAB4129710.1"/>
    <property type="molecule type" value="Genomic_DNA"/>
</dbReference>
<accession>A0A6J5L9Z9</accession>
<organism evidence="1">
    <name type="scientific">uncultured Caudovirales phage</name>
    <dbReference type="NCBI Taxonomy" id="2100421"/>
    <lineage>
        <taxon>Viruses</taxon>
        <taxon>Duplodnaviria</taxon>
        <taxon>Heunggongvirae</taxon>
        <taxon>Uroviricota</taxon>
        <taxon>Caudoviricetes</taxon>
        <taxon>Peduoviridae</taxon>
        <taxon>Maltschvirus</taxon>
        <taxon>Maltschvirus maltsch</taxon>
    </lineage>
</organism>